<protein>
    <submittedName>
        <fullName evidence="1">Uncharacterized protein</fullName>
    </submittedName>
</protein>
<evidence type="ECO:0000313" key="1">
    <source>
        <dbReference type="EMBL" id="RRT68340.1"/>
    </source>
</evidence>
<organism evidence="1 2">
    <name type="scientific">Ensete ventricosum</name>
    <name type="common">Abyssinian banana</name>
    <name type="synonym">Musa ensete</name>
    <dbReference type="NCBI Taxonomy" id="4639"/>
    <lineage>
        <taxon>Eukaryota</taxon>
        <taxon>Viridiplantae</taxon>
        <taxon>Streptophyta</taxon>
        <taxon>Embryophyta</taxon>
        <taxon>Tracheophyta</taxon>
        <taxon>Spermatophyta</taxon>
        <taxon>Magnoliopsida</taxon>
        <taxon>Liliopsida</taxon>
        <taxon>Zingiberales</taxon>
        <taxon>Musaceae</taxon>
        <taxon>Ensete</taxon>
    </lineage>
</organism>
<reference evidence="1 2" key="1">
    <citation type="journal article" date="2014" name="Agronomy (Basel)">
        <title>A Draft Genome Sequence for Ensete ventricosum, the Drought-Tolerant Tree Against Hunger.</title>
        <authorList>
            <person name="Harrison J."/>
            <person name="Moore K.A."/>
            <person name="Paszkiewicz K."/>
            <person name="Jones T."/>
            <person name="Grant M."/>
            <person name="Ambacheew D."/>
            <person name="Muzemil S."/>
            <person name="Studholme D.J."/>
        </authorList>
    </citation>
    <scope>NUCLEOTIDE SEQUENCE [LARGE SCALE GENOMIC DNA]</scope>
</reference>
<gene>
    <name evidence="1" type="ORF">B296_00025840</name>
</gene>
<dbReference type="AlphaFoldDB" id="A0A426ZWM0"/>
<sequence length="181" mass="20249">MFLLPCSHLSRLHLPKQFPQLLLTDELRERSTKGLCWHYDELWSREHRCKKGRLLVIESVEDEDNETSKEAFESEEEAMEEESHPADYAVHTLAGGVSCSKGATAIGGRRGNGVHNCCGGRQQRLQRKIAVGSFLTQGSLLAVIKEDGCERSLLAVIKEDGCERSLLATLGSERCVLRLKR</sequence>
<dbReference type="EMBL" id="AMZH03004730">
    <property type="protein sequence ID" value="RRT68340.1"/>
    <property type="molecule type" value="Genomic_DNA"/>
</dbReference>
<accession>A0A426ZWM0</accession>
<comment type="caution">
    <text evidence="1">The sequence shown here is derived from an EMBL/GenBank/DDBJ whole genome shotgun (WGS) entry which is preliminary data.</text>
</comment>
<name>A0A426ZWM0_ENSVE</name>
<evidence type="ECO:0000313" key="2">
    <source>
        <dbReference type="Proteomes" id="UP000287651"/>
    </source>
</evidence>
<dbReference type="Proteomes" id="UP000287651">
    <property type="component" value="Unassembled WGS sequence"/>
</dbReference>
<proteinExistence type="predicted"/>